<organism evidence="1 2">
    <name type="scientific">Gulo gulo</name>
    <name type="common">Wolverine</name>
    <name type="synonym">Gluton</name>
    <dbReference type="NCBI Taxonomy" id="48420"/>
    <lineage>
        <taxon>Eukaryota</taxon>
        <taxon>Metazoa</taxon>
        <taxon>Chordata</taxon>
        <taxon>Craniata</taxon>
        <taxon>Vertebrata</taxon>
        <taxon>Euteleostomi</taxon>
        <taxon>Mammalia</taxon>
        <taxon>Eutheria</taxon>
        <taxon>Laurasiatheria</taxon>
        <taxon>Carnivora</taxon>
        <taxon>Caniformia</taxon>
        <taxon>Musteloidea</taxon>
        <taxon>Mustelidae</taxon>
        <taxon>Guloninae</taxon>
        <taxon>Gulo</taxon>
    </lineage>
</organism>
<gene>
    <name evidence="1" type="ORF">BN2614_LOCUS6</name>
</gene>
<dbReference type="EMBL" id="CYRY02002447">
    <property type="protein sequence ID" value="VCW67126.1"/>
    <property type="molecule type" value="Genomic_DNA"/>
</dbReference>
<comment type="caution">
    <text evidence="1">The sequence shown here is derived from an EMBL/GenBank/DDBJ whole genome shotgun (WGS) entry which is preliminary data.</text>
</comment>
<sequence length="93" mass="10135">APVIQAPQKRRRHGSPPGVRARDCPLSLVYIQPPVADSWGVARILGTTLLVQPGPFFPSVEQGVLPPSSPPSPSQVHTQLCFEKLQRVPDHEL</sequence>
<proteinExistence type="predicted"/>
<keyword evidence="2" id="KW-1185">Reference proteome</keyword>
<name>A0A9X9LFT3_GULGU</name>
<accession>A0A9X9LFT3</accession>
<feature type="non-terminal residue" evidence="1">
    <location>
        <position position="1"/>
    </location>
</feature>
<reference evidence="1 2" key="1">
    <citation type="submission" date="2018-10" db="EMBL/GenBank/DDBJ databases">
        <authorList>
            <person name="Ekblom R."/>
            <person name="Jareborg N."/>
        </authorList>
    </citation>
    <scope>NUCLEOTIDE SEQUENCE [LARGE SCALE GENOMIC DNA]</scope>
    <source>
        <tissue evidence="1">Muscle</tissue>
    </source>
</reference>
<evidence type="ECO:0000313" key="2">
    <source>
        <dbReference type="Proteomes" id="UP000269945"/>
    </source>
</evidence>
<dbReference type="AlphaFoldDB" id="A0A9X9LFT3"/>
<feature type="non-terminal residue" evidence="1">
    <location>
        <position position="93"/>
    </location>
</feature>
<protein>
    <submittedName>
        <fullName evidence="1">Uncharacterized protein</fullName>
    </submittedName>
</protein>
<evidence type="ECO:0000313" key="1">
    <source>
        <dbReference type="EMBL" id="VCW67126.1"/>
    </source>
</evidence>
<dbReference type="Proteomes" id="UP000269945">
    <property type="component" value="Unassembled WGS sequence"/>
</dbReference>